<reference evidence="2" key="1">
    <citation type="journal article" date="2020" name="Stud. Mycol.">
        <title>101 Dothideomycetes genomes: a test case for predicting lifestyles and emergence of pathogens.</title>
        <authorList>
            <person name="Haridas S."/>
            <person name="Albert R."/>
            <person name="Binder M."/>
            <person name="Bloem J."/>
            <person name="Labutti K."/>
            <person name="Salamov A."/>
            <person name="Andreopoulos B."/>
            <person name="Baker S."/>
            <person name="Barry K."/>
            <person name="Bills G."/>
            <person name="Bluhm B."/>
            <person name="Cannon C."/>
            <person name="Castanera R."/>
            <person name="Culley D."/>
            <person name="Daum C."/>
            <person name="Ezra D."/>
            <person name="Gonzalez J."/>
            <person name="Henrissat B."/>
            <person name="Kuo A."/>
            <person name="Liang C."/>
            <person name="Lipzen A."/>
            <person name="Lutzoni F."/>
            <person name="Magnuson J."/>
            <person name="Mondo S."/>
            <person name="Nolan M."/>
            <person name="Ohm R."/>
            <person name="Pangilinan J."/>
            <person name="Park H.-J."/>
            <person name="Ramirez L."/>
            <person name="Alfaro M."/>
            <person name="Sun H."/>
            <person name="Tritt A."/>
            <person name="Yoshinaga Y."/>
            <person name="Zwiers L.-H."/>
            <person name="Turgeon B."/>
            <person name="Goodwin S."/>
            <person name="Spatafora J."/>
            <person name="Crous P."/>
            <person name="Grigoriev I."/>
        </authorList>
    </citation>
    <scope>NUCLEOTIDE SEQUENCE</scope>
    <source>
        <strain evidence="2">ATCC 16933</strain>
    </source>
</reference>
<feature type="compositionally biased region" description="Low complexity" evidence="1">
    <location>
        <begin position="83"/>
        <end position="118"/>
    </location>
</feature>
<name>A0A6A6P022_9PEZI</name>
<dbReference type="EMBL" id="MU001681">
    <property type="protein sequence ID" value="KAF2457306.1"/>
    <property type="molecule type" value="Genomic_DNA"/>
</dbReference>
<sequence length="283" mass="30516">MTSGAAALQPAPTTTVQPAYQEDQYRAQGLQTIYGTAHTFFDTGAQDQQRVFDFGFLYGPYQFAMNPSGQAYGYGGAGPFGQAQGQPTVGADNGAPAGATLPTGNAPPAGAAPPVGAAPSGGAGPSAKGNEPQREQPEVYEAEYVQARPEMFPVLPTDVKDMSRLPPDGTWVPWEDHPNPEAGFREAEQLLRGDELFPAADKQWAEDRLAEIYYEVLIAPFDTRQVGDFTPGATHRAWHFFGEHGRPAEITLLDALRASREFKERAGNTIMSLWMYYGAALGE</sequence>
<dbReference type="Proteomes" id="UP000799766">
    <property type="component" value="Unassembled WGS sequence"/>
</dbReference>
<evidence type="ECO:0000313" key="3">
    <source>
        <dbReference type="Proteomes" id="UP000799766"/>
    </source>
</evidence>
<evidence type="ECO:0000256" key="1">
    <source>
        <dbReference type="SAM" id="MobiDB-lite"/>
    </source>
</evidence>
<keyword evidence="3" id="KW-1185">Reference proteome</keyword>
<proteinExistence type="predicted"/>
<gene>
    <name evidence="2" type="ORF">BDY21DRAFT_364191</name>
</gene>
<feature type="region of interest" description="Disordered" evidence="1">
    <location>
        <begin position="83"/>
        <end position="139"/>
    </location>
</feature>
<evidence type="ECO:0000313" key="2">
    <source>
        <dbReference type="EMBL" id="KAF2457306.1"/>
    </source>
</evidence>
<organism evidence="2 3">
    <name type="scientific">Lineolata rhizophorae</name>
    <dbReference type="NCBI Taxonomy" id="578093"/>
    <lineage>
        <taxon>Eukaryota</taxon>
        <taxon>Fungi</taxon>
        <taxon>Dikarya</taxon>
        <taxon>Ascomycota</taxon>
        <taxon>Pezizomycotina</taxon>
        <taxon>Dothideomycetes</taxon>
        <taxon>Dothideomycetes incertae sedis</taxon>
        <taxon>Lineolatales</taxon>
        <taxon>Lineolataceae</taxon>
        <taxon>Lineolata</taxon>
    </lineage>
</organism>
<accession>A0A6A6P022</accession>
<protein>
    <submittedName>
        <fullName evidence="2">Uncharacterized protein</fullName>
    </submittedName>
</protein>
<dbReference type="AlphaFoldDB" id="A0A6A6P022"/>